<keyword evidence="4" id="KW-1185">Reference proteome</keyword>
<reference evidence="3 4" key="1">
    <citation type="journal article" date="2006" name="Science">
        <title>The genome of black cottonwood, Populus trichocarpa (Torr. &amp; Gray).</title>
        <authorList>
            <person name="Tuskan G.A."/>
            <person name="Difazio S."/>
            <person name="Jansson S."/>
            <person name="Bohlmann J."/>
            <person name="Grigoriev I."/>
            <person name="Hellsten U."/>
            <person name="Putnam N."/>
            <person name="Ralph S."/>
            <person name="Rombauts S."/>
            <person name="Salamov A."/>
            <person name="Schein J."/>
            <person name="Sterck L."/>
            <person name="Aerts A."/>
            <person name="Bhalerao R.R."/>
            <person name="Bhalerao R.P."/>
            <person name="Blaudez D."/>
            <person name="Boerjan W."/>
            <person name="Brun A."/>
            <person name="Brunner A."/>
            <person name="Busov V."/>
            <person name="Campbell M."/>
            <person name="Carlson J."/>
            <person name="Chalot M."/>
            <person name="Chapman J."/>
            <person name="Chen G.L."/>
            <person name="Cooper D."/>
            <person name="Coutinho P.M."/>
            <person name="Couturier J."/>
            <person name="Covert S."/>
            <person name="Cronk Q."/>
            <person name="Cunningham R."/>
            <person name="Davis J."/>
            <person name="Degroeve S."/>
            <person name="Dejardin A."/>
            <person name="Depamphilis C."/>
            <person name="Detter J."/>
            <person name="Dirks B."/>
            <person name="Dubchak I."/>
            <person name="Duplessis S."/>
            <person name="Ehlting J."/>
            <person name="Ellis B."/>
            <person name="Gendler K."/>
            <person name="Goodstein D."/>
            <person name="Gribskov M."/>
            <person name="Grimwood J."/>
            <person name="Groover A."/>
            <person name="Gunter L."/>
            <person name="Hamberger B."/>
            <person name="Heinze B."/>
            <person name="Helariutta Y."/>
            <person name="Henrissat B."/>
            <person name="Holligan D."/>
            <person name="Holt R."/>
            <person name="Huang W."/>
            <person name="Islam-Faridi N."/>
            <person name="Jones S."/>
            <person name="Jones-Rhoades M."/>
            <person name="Jorgensen R."/>
            <person name="Joshi C."/>
            <person name="Kangasjarvi J."/>
            <person name="Karlsson J."/>
            <person name="Kelleher C."/>
            <person name="Kirkpatrick R."/>
            <person name="Kirst M."/>
            <person name="Kohler A."/>
            <person name="Kalluri U."/>
            <person name="Larimer F."/>
            <person name="Leebens-Mack J."/>
            <person name="Leple J.C."/>
            <person name="Locascio P."/>
            <person name="Lou Y."/>
            <person name="Lucas S."/>
            <person name="Martin F."/>
            <person name="Montanini B."/>
            <person name="Napoli C."/>
            <person name="Nelson D.R."/>
            <person name="Nelson C."/>
            <person name="Nieminen K."/>
            <person name="Nilsson O."/>
            <person name="Pereda V."/>
            <person name="Peter G."/>
            <person name="Philippe R."/>
            <person name="Pilate G."/>
            <person name="Poliakov A."/>
            <person name="Razumovskaya J."/>
            <person name="Richardson P."/>
            <person name="Rinaldi C."/>
            <person name="Ritland K."/>
            <person name="Rouze P."/>
            <person name="Ryaboy D."/>
            <person name="Schmutz J."/>
            <person name="Schrader J."/>
            <person name="Segerman B."/>
            <person name="Shin H."/>
            <person name="Siddiqui A."/>
            <person name="Sterky F."/>
            <person name="Terry A."/>
            <person name="Tsai C.J."/>
            <person name="Uberbacher E."/>
            <person name="Unneberg P."/>
            <person name="Vahala J."/>
            <person name="Wall K."/>
            <person name="Wessler S."/>
            <person name="Yang G."/>
            <person name="Yin T."/>
            <person name="Douglas C."/>
            <person name="Marra M."/>
            <person name="Sandberg G."/>
            <person name="Van de Peer Y."/>
            <person name="Rokhsar D."/>
        </authorList>
    </citation>
    <scope>NUCLEOTIDE SEQUENCE [LARGE SCALE GENOMIC DNA]</scope>
    <source>
        <strain evidence="4">cv. Nisqually</strain>
    </source>
</reference>
<gene>
    <name evidence="3" type="ORF">POPTR_014G187200</name>
</gene>
<organism evidence="3 4">
    <name type="scientific">Populus trichocarpa</name>
    <name type="common">Western balsam poplar</name>
    <name type="synonym">Populus balsamifera subsp. trichocarpa</name>
    <dbReference type="NCBI Taxonomy" id="3694"/>
    <lineage>
        <taxon>Eukaryota</taxon>
        <taxon>Viridiplantae</taxon>
        <taxon>Streptophyta</taxon>
        <taxon>Embryophyta</taxon>
        <taxon>Tracheophyta</taxon>
        <taxon>Spermatophyta</taxon>
        <taxon>Magnoliopsida</taxon>
        <taxon>eudicotyledons</taxon>
        <taxon>Gunneridae</taxon>
        <taxon>Pentapetalae</taxon>
        <taxon>rosids</taxon>
        <taxon>fabids</taxon>
        <taxon>Malpighiales</taxon>
        <taxon>Salicaceae</taxon>
        <taxon>Saliceae</taxon>
        <taxon>Populus</taxon>
    </lineage>
</organism>
<dbReference type="EMBL" id="CM009303">
    <property type="protein sequence ID" value="PNT05673.1"/>
    <property type="molecule type" value="Genomic_DNA"/>
</dbReference>
<proteinExistence type="predicted"/>
<feature type="compositionally biased region" description="Low complexity" evidence="1">
    <location>
        <begin position="167"/>
        <end position="176"/>
    </location>
</feature>
<dbReference type="Proteomes" id="UP000006729">
    <property type="component" value="Chromosome 14"/>
</dbReference>
<dbReference type="InterPro" id="IPR040256">
    <property type="entry name" value="At4g02000-like"/>
</dbReference>
<name>A0A2K1XY03_POPTR</name>
<evidence type="ECO:0000313" key="3">
    <source>
        <dbReference type="EMBL" id="PNT05673.1"/>
    </source>
</evidence>
<dbReference type="AlphaFoldDB" id="A0A2K1XY03"/>
<evidence type="ECO:0000313" key="4">
    <source>
        <dbReference type="Proteomes" id="UP000006729"/>
    </source>
</evidence>
<dbReference type="PANTHER" id="PTHR31286:SF168">
    <property type="entry name" value="DUF4283 DOMAIN-CONTAINING PROTEIN"/>
    <property type="match status" value="1"/>
</dbReference>
<feature type="domain" description="DUF4283" evidence="2">
    <location>
        <begin position="1"/>
        <end position="56"/>
    </location>
</feature>
<evidence type="ECO:0000256" key="1">
    <source>
        <dbReference type="SAM" id="MobiDB-lite"/>
    </source>
</evidence>
<sequence length="205" mass="22389">MANVWKCNATLHIHDSGWLVFNFSSEADMGKVLRRGPYFVHGKPLVLKPMPLYFDFGKPDMSSVSSLVCLSKISSVIGKPIRCDDLTLSMSRVSFARVMIEVDLFVDLPRSISLSMPDGTIIKQRVIYKYKPRFCSICCMPGHTSNVCQKLNSSAEDTSASGMIKRPSASPPSSSAEDIGQPTGDRWPNPVGVVSESREAIQGGG</sequence>
<feature type="region of interest" description="Disordered" evidence="1">
    <location>
        <begin position="159"/>
        <end position="205"/>
    </location>
</feature>
<dbReference type="InParanoid" id="A0A2K1XY03"/>
<dbReference type="InterPro" id="IPR025558">
    <property type="entry name" value="DUF4283"/>
</dbReference>
<protein>
    <recommendedName>
        <fullName evidence="2">DUF4283 domain-containing protein</fullName>
    </recommendedName>
</protein>
<evidence type="ECO:0000259" key="2">
    <source>
        <dbReference type="Pfam" id="PF14111"/>
    </source>
</evidence>
<accession>A0A2K1XY03</accession>
<dbReference type="PANTHER" id="PTHR31286">
    <property type="entry name" value="GLYCINE-RICH CELL WALL STRUCTURAL PROTEIN 1.8-LIKE"/>
    <property type="match status" value="1"/>
</dbReference>
<dbReference type="Pfam" id="PF14111">
    <property type="entry name" value="DUF4283"/>
    <property type="match status" value="1"/>
</dbReference>